<dbReference type="PANTHER" id="PTHR11266:SF93">
    <property type="entry name" value="INTEGRAL MEMBRANE PROTEIN 25D9-6"/>
    <property type="match status" value="1"/>
</dbReference>
<evidence type="ECO:0000256" key="6">
    <source>
        <dbReference type="RuleBase" id="RU363053"/>
    </source>
</evidence>
<feature type="transmembrane region" description="Helical" evidence="6">
    <location>
        <begin position="186"/>
        <end position="205"/>
    </location>
</feature>
<evidence type="ECO:0000313" key="9">
    <source>
        <dbReference type="Proteomes" id="UP000697297"/>
    </source>
</evidence>
<evidence type="ECO:0000313" key="10">
    <source>
        <dbReference type="Proteomes" id="UP000738402"/>
    </source>
</evidence>
<reference evidence="7 9" key="1">
    <citation type="journal article" date="2021" name="G3 (Bethesda)">
        <title>Genomic diversity, chromosomal rearrangements, and interspecies hybridization in the ogataea polymorpha species complex.</title>
        <authorList>
            <person name="Hanson S.J."/>
            <person name="Cinneide E.O."/>
            <person name="Salzberg L.I."/>
            <person name="Wolfe K.H."/>
            <person name="McGowan J."/>
            <person name="Fitzpatrick D.A."/>
            <person name="Matlin K."/>
        </authorList>
    </citation>
    <scope>NUCLEOTIDE SEQUENCE</scope>
    <source>
        <strain evidence="8">81-436-3</strain>
        <strain evidence="7">83-405-1</strain>
    </source>
</reference>
<dbReference type="GO" id="GO:0005778">
    <property type="term" value="C:peroxisomal membrane"/>
    <property type="evidence" value="ECO:0007669"/>
    <property type="project" value="TreeGrafter"/>
</dbReference>
<feature type="transmembrane region" description="Helical" evidence="6">
    <location>
        <begin position="65"/>
        <end position="84"/>
    </location>
</feature>
<evidence type="ECO:0000256" key="2">
    <source>
        <dbReference type="ARBA" id="ARBA00006824"/>
    </source>
</evidence>
<keyword evidence="9" id="KW-1185">Reference proteome</keyword>
<evidence type="ECO:0000256" key="1">
    <source>
        <dbReference type="ARBA" id="ARBA00004141"/>
    </source>
</evidence>
<keyword evidence="3 6" id="KW-0812">Transmembrane</keyword>
<dbReference type="Proteomes" id="UP000697297">
    <property type="component" value="Unassembled WGS sequence"/>
</dbReference>
<keyword evidence="4 6" id="KW-1133">Transmembrane helix</keyword>
<dbReference type="AlphaFoldDB" id="A0AAN6D5T4"/>
<dbReference type="EMBL" id="JAHLUN010000008">
    <property type="protein sequence ID" value="KAG7764596.1"/>
    <property type="molecule type" value="Genomic_DNA"/>
</dbReference>
<accession>A0AAN6D5T4</accession>
<dbReference type="EMBL" id="JAHLUH010000006">
    <property type="protein sequence ID" value="KAG7727691.1"/>
    <property type="molecule type" value="Genomic_DNA"/>
</dbReference>
<proteinExistence type="inferred from homology"/>
<gene>
    <name evidence="7" type="ORF">KL933_002625</name>
    <name evidence="8" type="ORF">KL946_003276</name>
</gene>
<dbReference type="Pfam" id="PF04117">
    <property type="entry name" value="Mpv17_PMP22"/>
    <property type="match status" value="1"/>
</dbReference>
<name>A0AAN6D5T4_9ASCO</name>
<feature type="transmembrane region" description="Helical" evidence="6">
    <location>
        <begin position="159"/>
        <end position="180"/>
    </location>
</feature>
<protein>
    <recommendedName>
        <fullName evidence="11">Peroxisomal membrane protein PMP22</fullName>
    </recommendedName>
</protein>
<evidence type="ECO:0000256" key="5">
    <source>
        <dbReference type="ARBA" id="ARBA00023136"/>
    </source>
</evidence>
<evidence type="ECO:0000256" key="4">
    <source>
        <dbReference type="ARBA" id="ARBA00022989"/>
    </source>
</evidence>
<comment type="caution">
    <text evidence="7">The sequence shown here is derived from an EMBL/GenBank/DDBJ whole genome shotgun (WGS) entry which is preliminary data.</text>
</comment>
<dbReference type="InterPro" id="IPR007248">
    <property type="entry name" value="Mpv17_PMP22"/>
</dbReference>
<dbReference type="PANTHER" id="PTHR11266">
    <property type="entry name" value="PEROXISOMAL MEMBRANE PROTEIN 2, PXMP2 MPV17"/>
    <property type="match status" value="1"/>
</dbReference>
<feature type="transmembrane region" description="Helical" evidence="6">
    <location>
        <begin position="104"/>
        <end position="125"/>
    </location>
</feature>
<comment type="similarity">
    <text evidence="2 6">Belongs to the peroxisomal membrane protein PXMP2/4 family.</text>
</comment>
<evidence type="ECO:0000313" key="7">
    <source>
        <dbReference type="EMBL" id="KAG7727691.1"/>
    </source>
</evidence>
<evidence type="ECO:0008006" key="11">
    <source>
        <dbReference type="Google" id="ProtNLM"/>
    </source>
</evidence>
<comment type="subcellular location">
    <subcellularLocation>
        <location evidence="1">Membrane</location>
        <topology evidence="1">Multi-pass membrane protein</topology>
    </subcellularLocation>
</comment>
<sequence length="220" mass="24786">MLADLNRKYLDTLEKRPLATKALTAAILNGLNEQLATYFAGESRKTTIKIGCKEVQLSHFLTKRVPLMFLYGLLINGPFSHYAYKLLHLVYRPPLGPRKRLAQILTSLVTITPAISALMISYISLISSTNIANVKDLSSAKAELLDVLKKIKGALQKSLVSVVRSSWISSPIFMLVAQSFLKPNQWAVFFNFCYFVLGTYNNTIIKRRLKEQSSNTEKQK</sequence>
<organism evidence="7 10">
    <name type="scientific">Ogataea haglerorum</name>
    <dbReference type="NCBI Taxonomy" id="1937702"/>
    <lineage>
        <taxon>Eukaryota</taxon>
        <taxon>Fungi</taxon>
        <taxon>Dikarya</taxon>
        <taxon>Ascomycota</taxon>
        <taxon>Saccharomycotina</taxon>
        <taxon>Pichiomycetes</taxon>
        <taxon>Pichiales</taxon>
        <taxon>Pichiaceae</taxon>
        <taxon>Ogataea</taxon>
    </lineage>
</organism>
<dbReference type="Proteomes" id="UP000738402">
    <property type="component" value="Unassembled WGS sequence"/>
</dbReference>
<evidence type="ECO:0000256" key="3">
    <source>
        <dbReference type="ARBA" id="ARBA00022692"/>
    </source>
</evidence>
<evidence type="ECO:0000313" key="8">
    <source>
        <dbReference type="EMBL" id="KAG7764596.1"/>
    </source>
</evidence>
<keyword evidence="5 6" id="KW-0472">Membrane</keyword>